<accession>A0ABM9QIE1</accession>
<sequence length="166" mass="18546">MVNLYLSRTHLYFGGGLKLENGQNKLVIVSSEVLPDIVLKVLAAKRMRARGEVSTSSEACRKVGISRSAYYKYKDSVFNYEEQLTNNIVSVYCILRDEKGVLSSIISRLYELNTNILTINQNIPIDSVATVTFSVRFEHDALSTNVLTEELSKVHGVVEVKIISGE</sequence>
<proteinExistence type="predicted"/>
<dbReference type="InterPro" id="IPR002912">
    <property type="entry name" value="ACT_dom"/>
</dbReference>
<reference evidence="2 3" key="1">
    <citation type="journal article" date="2014" name="Int. J. Syst. Evol. Microbiol.">
        <title>Complete genome of a new Firmicutes species belonging to the dominant human colonic microbiota ('Ruminococcus bicirculans') reveals two chromosomes and a selective capacity to utilize plant glucans.</title>
        <authorList>
            <consortium name="NISC Comparative Sequencing Program"/>
            <person name="Wegmann U."/>
            <person name="Louis P."/>
            <person name="Goesmann A."/>
            <person name="Henrissat B."/>
            <person name="Duncan S.H."/>
            <person name="Flint H.J."/>
        </authorList>
    </citation>
    <scope>NUCLEOTIDE SEQUENCE [LARGE SCALE GENOMIC DNA]</scope>
    <source>
        <strain evidence="2 3">80/3</strain>
    </source>
</reference>
<dbReference type="Proteomes" id="UP000027600">
    <property type="component" value="Chromosome I"/>
</dbReference>
<protein>
    <submittedName>
        <fullName evidence="2">ACT domain-containing protein pheB</fullName>
    </submittedName>
</protein>
<evidence type="ECO:0000313" key="3">
    <source>
        <dbReference type="Proteomes" id="UP000027600"/>
    </source>
</evidence>
<dbReference type="EMBL" id="HF545616">
    <property type="protein sequence ID" value="CCO05685.1"/>
    <property type="molecule type" value="Genomic_DNA"/>
</dbReference>
<dbReference type="NCBIfam" id="NF003361">
    <property type="entry name" value="PRK04435.1"/>
    <property type="match status" value="1"/>
</dbReference>
<dbReference type="SUPFAM" id="SSF55021">
    <property type="entry name" value="ACT-like"/>
    <property type="match status" value="1"/>
</dbReference>
<dbReference type="PROSITE" id="PS51671">
    <property type="entry name" value="ACT"/>
    <property type="match status" value="1"/>
</dbReference>
<evidence type="ECO:0000313" key="2">
    <source>
        <dbReference type="EMBL" id="CCO05685.1"/>
    </source>
</evidence>
<dbReference type="InterPro" id="IPR008310">
    <property type="entry name" value="UPF0735_ACT_dom-cont"/>
</dbReference>
<dbReference type="PIRSF" id="PIRSF025624">
    <property type="entry name" value="ACT_PheB"/>
    <property type="match status" value="1"/>
</dbReference>
<evidence type="ECO:0000259" key="1">
    <source>
        <dbReference type="PROSITE" id="PS51671"/>
    </source>
</evidence>
<name>A0ABM9QIE1_9FIRM</name>
<feature type="domain" description="ACT" evidence="1">
    <location>
        <begin position="90"/>
        <end position="165"/>
    </location>
</feature>
<keyword evidence="3" id="KW-1185">Reference proteome</keyword>
<dbReference type="InterPro" id="IPR045865">
    <property type="entry name" value="ACT-like_dom_sf"/>
</dbReference>
<gene>
    <name evidence="2" type="primary">pheB</name>
    <name evidence="2" type="ORF">RBI_I01987</name>
</gene>
<dbReference type="Gene3D" id="3.30.70.260">
    <property type="match status" value="1"/>
</dbReference>
<organism evidence="2 3">
    <name type="scientific">Ruminococcus bicirculans</name>
    <name type="common">ex Wegman et al. 2014</name>
    <dbReference type="NCBI Taxonomy" id="1160721"/>
    <lineage>
        <taxon>Bacteria</taxon>
        <taxon>Bacillati</taxon>
        <taxon>Bacillota</taxon>
        <taxon>Clostridia</taxon>
        <taxon>Eubacteriales</taxon>
        <taxon>Oscillospiraceae</taxon>
        <taxon>Ruminococcus</taxon>
    </lineage>
</organism>